<dbReference type="AlphaFoldDB" id="A0A2P7BF41"/>
<reference evidence="2" key="1">
    <citation type="submission" date="2017-11" db="EMBL/GenBank/DDBJ databases">
        <authorList>
            <person name="Kuznetsova I."/>
            <person name="Sazanova A."/>
            <person name="Chirak E."/>
            <person name="Safronova V."/>
            <person name="Willems A."/>
        </authorList>
    </citation>
    <scope>NUCLEOTIDE SEQUENCE [LARGE SCALE GENOMIC DNA]</scope>
    <source>
        <strain evidence="2">CCBAU 03422</strain>
    </source>
</reference>
<comment type="caution">
    <text evidence="1">The sequence shown here is derived from an EMBL/GenBank/DDBJ whole genome shotgun (WGS) entry which is preliminary data.</text>
</comment>
<evidence type="ECO:0000313" key="1">
    <source>
        <dbReference type="EMBL" id="PSH65116.1"/>
    </source>
</evidence>
<organism evidence="1 2">
    <name type="scientific">Phyllobacterium sophorae</name>
    <dbReference type="NCBI Taxonomy" id="1520277"/>
    <lineage>
        <taxon>Bacteria</taxon>
        <taxon>Pseudomonadati</taxon>
        <taxon>Pseudomonadota</taxon>
        <taxon>Alphaproteobacteria</taxon>
        <taxon>Hyphomicrobiales</taxon>
        <taxon>Phyllobacteriaceae</taxon>
        <taxon>Phyllobacterium</taxon>
    </lineage>
</organism>
<dbReference type="Proteomes" id="UP000241764">
    <property type="component" value="Unassembled WGS sequence"/>
</dbReference>
<dbReference type="RefSeq" id="WP_106663531.1">
    <property type="nucleotide sequence ID" value="NZ_PGGM01000003.1"/>
</dbReference>
<name>A0A2P7BF41_9HYPH</name>
<gene>
    <name evidence="1" type="ORF">CU103_08800</name>
</gene>
<proteinExistence type="predicted"/>
<accession>A0A2P7BF41</accession>
<keyword evidence="2" id="KW-1185">Reference proteome</keyword>
<dbReference type="EMBL" id="PGGM01000003">
    <property type="protein sequence ID" value="PSH65116.1"/>
    <property type="molecule type" value="Genomic_DNA"/>
</dbReference>
<evidence type="ECO:0000313" key="2">
    <source>
        <dbReference type="Proteomes" id="UP000241764"/>
    </source>
</evidence>
<protein>
    <submittedName>
        <fullName evidence="1">Uncharacterized protein</fullName>
    </submittedName>
</protein>
<sequence>MNKVAVKWFGRPNRSGIVAWDTSDKAVSNTAVKGAGIYLSKEQRAQDARQAVHEYESGMRADQEKTERLRALRLAKAAVTIPSELRSN</sequence>